<keyword evidence="2" id="KW-1185">Reference proteome</keyword>
<proteinExistence type="predicted"/>
<accession>A0ACA9LEJ0</accession>
<name>A0ACA9LEJ0_9GLOM</name>
<evidence type="ECO:0000313" key="2">
    <source>
        <dbReference type="Proteomes" id="UP000789860"/>
    </source>
</evidence>
<protein>
    <submittedName>
        <fullName evidence="1">283_t:CDS:1</fullName>
    </submittedName>
</protein>
<evidence type="ECO:0000313" key="1">
    <source>
        <dbReference type="EMBL" id="CAG8519166.1"/>
    </source>
</evidence>
<gene>
    <name evidence="1" type="ORF">SCALOS_LOCUS3996</name>
</gene>
<organism evidence="1 2">
    <name type="scientific">Scutellospora calospora</name>
    <dbReference type="NCBI Taxonomy" id="85575"/>
    <lineage>
        <taxon>Eukaryota</taxon>
        <taxon>Fungi</taxon>
        <taxon>Fungi incertae sedis</taxon>
        <taxon>Mucoromycota</taxon>
        <taxon>Glomeromycotina</taxon>
        <taxon>Glomeromycetes</taxon>
        <taxon>Diversisporales</taxon>
        <taxon>Gigasporaceae</taxon>
        <taxon>Scutellospora</taxon>
    </lineage>
</organism>
<sequence length="121" mass="13601">MSYNPTPQMNTYPPQQSQQVTSKNNTWKHDLFSCFGDIGLCIVTTWFPCITYGQNSEKLGGSCVGNCLLYSCIPCCLCVFVTTKRSEIRNRQGIDGSCMGDFCTHFFCHCCALIQEGRELQ</sequence>
<dbReference type="EMBL" id="CAJVPM010004985">
    <property type="protein sequence ID" value="CAG8519166.1"/>
    <property type="molecule type" value="Genomic_DNA"/>
</dbReference>
<reference evidence="1" key="1">
    <citation type="submission" date="2021-06" db="EMBL/GenBank/DDBJ databases">
        <authorList>
            <person name="Kallberg Y."/>
            <person name="Tangrot J."/>
            <person name="Rosling A."/>
        </authorList>
    </citation>
    <scope>NUCLEOTIDE SEQUENCE</scope>
    <source>
        <strain evidence="1">AU212A</strain>
    </source>
</reference>
<dbReference type="Proteomes" id="UP000789860">
    <property type="component" value="Unassembled WGS sequence"/>
</dbReference>
<comment type="caution">
    <text evidence="1">The sequence shown here is derived from an EMBL/GenBank/DDBJ whole genome shotgun (WGS) entry which is preliminary data.</text>
</comment>